<dbReference type="RefSeq" id="WP_090550500.1">
    <property type="nucleotide sequence ID" value="NZ_FNFP01000001.1"/>
</dbReference>
<accession>A0A1G8Z881</accession>
<feature type="coiled-coil region" evidence="1">
    <location>
        <begin position="44"/>
        <end position="71"/>
    </location>
</feature>
<evidence type="ECO:0000256" key="1">
    <source>
        <dbReference type="SAM" id="Coils"/>
    </source>
</evidence>
<sequence>MKAKLTLVTPSTVVILIVVILILSYNLYNLNTTVEAMKSNEVIENHLEEKITDIENRVNNLEIEMPNQNLDQFIRSTILELNRMEDLLNKVDGLETVFGVITGLDKSSQIILDVELADTQENIQIKLAENCTAYVAGQFTRVPIDTEEFIKMVEQDLKKDFQQGFTFKIENGKAVQIYQSWGDLN</sequence>
<gene>
    <name evidence="3" type="ORF">SAMN05660472_00769</name>
</gene>
<dbReference type="AlphaFoldDB" id="A0A1G8Z881"/>
<keyword evidence="2" id="KW-1133">Transmembrane helix</keyword>
<evidence type="ECO:0000313" key="4">
    <source>
        <dbReference type="Proteomes" id="UP000198718"/>
    </source>
</evidence>
<keyword evidence="4" id="KW-1185">Reference proteome</keyword>
<evidence type="ECO:0000256" key="2">
    <source>
        <dbReference type="SAM" id="Phobius"/>
    </source>
</evidence>
<keyword evidence="2" id="KW-0472">Membrane</keyword>
<dbReference type="OrthoDB" id="9835778at2"/>
<name>A0A1G8Z881_9FIRM</name>
<reference evidence="3 4" key="1">
    <citation type="submission" date="2016-10" db="EMBL/GenBank/DDBJ databases">
        <authorList>
            <person name="de Groot N.N."/>
        </authorList>
    </citation>
    <scope>NUCLEOTIDE SEQUENCE [LARGE SCALE GENOMIC DNA]</scope>
    <source>
        <strain evidence="3 4">DSM 18346</strain>
    </source>
</reference>
<dbReference type="Proteomes" id="UP000198718">
    <property type="component" value="Unassembled WGS sequence"/>
</dbReference>
<organism evidence="3 4">
    <name type="scientific">Natronincola ferrireducens</name>
    <dbReference type="NCBI Taxonomy" id="393762"/>
    <lineage>
        <taxon>Bacteria</taxon>
        <taxon>Bacillati</taxon>
        <taxon>Bacillota</taxon>
        <taxon>Clostridia</taxon>
        <taxon>Peptostreptococcales</taxon>
        <taxon>Natronincolaceae</taxon>
        <taxon>Natronincola</taxon>
    </lineage>
</organism>
<protein>
    <submittedName>
        <fullName evidence="3">Uncharacterized protein</fullName>
    </submittedName>
</protein>
<dbReference type="STRING" id="393762.SAMN05660472_00769"/>
<evidence type="ECO:0000313" key="3">
    <source>
        <dbReference type="EMBL" id="SDK11282.1"/>
    </source>
</evidence>
<proteinExistence type="predicted"/>
<keyword evidence="2" id="KW-0812">Transmembrane</keyword>
<dbReference type="EMBL" id="FNFP01000001">
    <property type="protein sequence ID" value="SDK11282.1"/>
    <property type="molecule type" value="Genomic_DNA"/>
</dbReference>
<keyword evidence="1" id="KW-0175">Coiled coil</keyword>
<feature type="transmembrane region" description="Helical" evidence="2">
    <location>
        <begin position="7"/>
        <end position="28"/>
    </location>
</feature>